<accession>A0A210PEA1</accession>
<feature type="region of interest" description="Disordered" evidence="1">
    <location>
        <begin position="487"/>
        <end position="577"/>
    </location>
</feature>
<protein>
    <submittedName>
        <fullName evidence="3">Uncharacterized protein C19orf44</fullName>
    </submittedName>
</protein>
<name>A0A210PEA1_MIZYE</name>
<dbReference type="Proteomes" id="UP000242188">
    <property type="component" value="Unassembled WGS sequence"/>
</dbReference>
<feature type="compositionally biased region" description="Basic and acidic residues" evidence="1">
    <location>
        <begin position="535"/>
        <end position="550"/>
    </location>
</feature>
<dbReference type="PANTHER" id="PTHR22409:SF2">
    <property type="entry name" value="CHROMOSOME 19 OPEN READING FRAME 44"/>
    <property type="match status" value="1"/>
</dbReference>
<feature type="compositionally biased region" description="Low complexity" evidence="1">
    <location>
        <begin position="375"/>
        <end position="384"/>
    </location>
</feature>
<comment type="caution">
    <text evidence="3">The sequence shown here is derived from an EMBL/GenBank/DDBJ whole genome shotgun (WGS) entry which is preliminary data.</text>
</comment>
<feature type="compositionally biased region" description="Polar residues" evidence="1">
    <location>
        <begin position="162"/>
        <end position="195"/>
    </location>
</feature>
<feature type="compositionally biased region" description="Pro residues" evidence="1">
    <location>
        <begin position="323"/>
        <end position="336"/>
    </location>
</feature>
<feature type="compositionally biased region" description="Polar residues" evidence="1">
    <location>
        <begin position="58"/>
        <end position="67"/>
    </location>
</feature>
<evidence type="ECO:0000313" key="3">
    <source>
        <dbReference type="EMBL" id="OWF34810.1"/>
    </source>
</evidence>
<proteinExistence type="predicted"/>
<feature type="compositionally biased region" description="Polar residues" evidence="1">
    <location>
        <begin position="101"/>
        <end position="129"/>
    </location>
</feature>
<feature type="compositionally biased region" description="Basic and acidic residues" evidence="1">
    <location>
        <begin position="301"/>
        <end position="319"/>
    </location>
</feature>
<feature type="compositionally biased region" description="Polar residues" evidence="1">
    <location>
        <begin position="270"/>
        <end position="280"/>
    </location>
</feature>
<evidence type="ECO:0000259" key="2">
    <source>
        <dbReference type="Pfam" id="PF15391"/>
    </source>
</evidence>
<feature type="compositionally biased region" description="Low complexity" evidence="1">
    <location>
        <begin position="199"/>
        <end position="213"/>
    </location>
</feature>
<dbReference type="Pfam" id="PF15391">
    <property type="entry name" value="DUF4614"/>
    <property type="match status" value="1"/>
</dbReference>
<feature type="compositionally biased region" description="Basic and acidic residues" evidence="1">
    <location>
        <begin position="231"/>
        <end position="245"/>
    </location>
</feature>
<feature type="region of interest" description="Disordered" evidence="1">
    <location>
        <begin position="420"/>
        <end position="470"/>
    </location>
</feature>
<feature type="compositionally biased region" description="Basic and acidic residues" evidence="1">
    <location>
        <begin position="439"/>
        <end position="469"/>
    </location>
</feature>
<feature type="domain" description="DUF4614" evidence="2">
    <location>
        <begin position="586"/>
        <end position="756"/>
    </location>
</feature>
<evidence type="ECO:0000256" key="1">
    <source>
        <dbReference type="SAM" id="MobiDB-lite"/>
    </source>
</evidence>
<feature type="compositionally biased region" description="Low complexity" evidence="1">
    <location>
        <begin position="342"/>
        <end position="356"/>
    </location>
</feature>
<dbReference type="InterPro" id="IPR040120">
    <property type="entry name" value="C19orf44-like"/>
</dbReference>
<keyword evidence="4" id="KW-1185">Reference proteome</keyword>
<dbReference type="AlphaFoldDB" id="A0A210PEA1"/>
<dbReference type="PANTHER" id="PTHR22409">
    <property type="entry name" value="CHROMOSOME 19 OPEN READING FRAME 44"/>
    <property type="match status" value="1"/>
</dbReference>
<dbReference type="OrthoDB" id="2151530at2759"/>
<gene>
    <name evidence="3" type="ORF">KP79_PYT08502</name>
</gene>
<sequence length="775" mass="86497">MKRSNALLQKVSSQLKGDIIKKPTEEDDLEAYIKSLSQKTAQHKKSVNFEDIGDISISSELDTNSSTQHKKNVPTVGSKFLKKNTGQKTAPAPQSKFLKKPQTSAASPIPTVSSQPRPGTSRGALQQQAKGPVYGQPRPGTQKSSSLDKAAALTQKIAGRQTFANTKNVFTLETDSEDTCTLTTPRASNPTPGKRQNNRVLSPSPRSVSSDSVKIGRDGGKFMKKKQPAPAEEKSAPHRKPEPSGRKSPVPKAKQAGEGQRKSASPFLLKSSQRYSTDVVLSSEEESLAEFITGLDADSSEDGKIREYMKRIKSNDKLKTRVPSPPPRRTPSPDAKPPTAIRRTPSPQNQRRSPSPKFHRRSPSPVFRRSRSSDDSALSDSLQSEVIEERDESDAQSISSEDGFKFNLMDANSFEPVVFETKSRKTTKSPVQKKSAKSPVERRSRETMKTASKPRKELEKKPKKEKKNDLFSSFGLHTVEELLGVGDISEVRDISEASEIRTESSQSEIRTEKDEPFVFGQRTKPEPESEIEIVSEIKTRDYSTQRKDSYSEDFEPSISERIGMSSKSHRLKSGSEIRTRYSSEGTADDYTEEFNSDTDSIATISRTSAGPPSEMTISDSYTDQSASYSYTAEKRKPKTGHVKMKSVEVQTAEPGLTFSWDSRYSGMAMPGPALGMGFVDPTPIATHVVSPETLETMTAYSPSMIALHDMLRQQLELTRDFLKSQRYMYQCMMSSVDQRHTYTTLEDTRKYIRKNRRKRLTFKEALRMVDAEMER</sequence>
<organism evidence="3 4">
    <name type="scientific">Mizuhopecten yessoensis</name>
    <name type="common">Japanese scallop</name>
    <name type="synonym">Patinopecten yessoensis</name>
    <dbReference type="NCBI Taxonomy" id="6573"/>
    <lineage>
        <taxon>Eukaryota</taxon>
        <taxon>Metazoa</taxon>
        <taxon>Spiralia</taxon>
        <taxon>Lophotrochozoa</taxon>
        <taxon>Mollusca</taxon>
        <taxon>Bivalvia</taxon>
        <taxon>Autobranchia</taxon>
        <taxon>Pteriomorphia</taxon>
        <taxon>Pectinida</taxon>
        <taxon>Pectinoidea</taxon>
        <taxon>Pectinidae</taxon>
        <taxon>Mizuhopecten</taxon>
    </lineage>
</organism>
<reference evidence="3 4" key="1">
    <citation type="journal article" date="2017" name="Nat. Ecol. Evol.">
        <title>Scallop genome provides insights into evolution of bilaterian karyotype and development.</title>
        <authorList>
            <person name="Wang S."/>
            <person name="Zhang J."/>
            <person name="Jiao W."/>
            <person name="Li J."/>
            <person name="Xun X."/>
            <person name="Sun Y."/>
            <person name="Guo X."/>
            <person name="Huan P."/>
            <person name="Dong B."/>
            <person name="Zhang L."/>
            <person name="Hu X."/>
            <person name="Sun X."/>
            <person name="Wang J."/>
            <person name="Zhao C."/>
            <person name="Wang Y."/>
            <person name="Wang D."/>
            <person name="Huang X."/>
            <person name="Wang R."/>
            <person name="Lv J."/>
            <person name="Li Y."/>
            <person name="Zhang Z."/>
            <person name="Liu B."/>
            <person name="Lu W."/>
            <person name="Hui Y."/>
            <person name="Liang J."/>
            <person name="Zhou Z."/>
            <person name="Hou R."/>
            <person name="Li X."/>
            <person name="Liu Y."/>
            <person name="Li H."/>
            <person name="Ning X."/>
            <person name="Lin Y."/>
            <person name="Zhao L."/>
            <person name="Xing Q."/>
            <person name="Dou J."/>
            <person name="Li Y."/>
            <person name="Mao J."/>
            <person name="Guo H."/>
            <person name="Dou H."/>
            <person name="Li T."/>
            <person name="Mu C."/>
            <person name="Jiang W."/>
            <person name="Fu Q."/>
            <person name="Fu X."/>
            <person name="Miao Y."/>
            <person name="Liu J."/>
            <person name="Yu Q."/>
            <person name="Li R."/>
            <person name="Liao H."/>
            <person name="Li X."/>
            <person name="Kong Y."/>
            <person name="Jiang Z."/>
            <person name="Chourrout D."/>
            <person name="Li R."/>
            <person name="Bao Z."/>
        </authorList>
    </citation>
    <scope>NUCLEOTIDE SEQUENCE [LARGE SCALE GENOMIC DNA]</scope>
    <source>
        <strain evidence="3 4">PY_sf001</strain>
    </source>
</reference>
<dbReference type="InterPro" id="IPR027884">
    <property type="entry name" value="DUF4614"/>
</dbReference>
<dbReference type="EMBL" id="NEDP02076749">
    <property type="protein sequence ID" value="OWF34810.1"/>
    <property type="molecule type" value="Genomic_DNA"/>
</dbReference>
<feature type="compositionally biased region" description="Basic and acidic residues" evidence="1">
    <location>
        <begin position="489"/>
        <end position="502"/>
    </location>
</feature>
<feature type="region of interest" description="Disordered" evidence="1">
    <location>
        <begin position="58"/>
        <end position="407"/>
    </location>
</feature>
<evidence type="ECO:0000313" key="4">
    <source>
        <dbReference type="Proteomes" id="UP000242188"/>
    </source>
</evidence>